<dbReference type="EMBL" id="BMAT01011885">
    <property type="protein sequence ID" value="GFR81460.1"/>
    <property type="molecule type" value="Genomic_DNA"/>
</dbReference>
<dbReference type="AlphaFoldDB" id="A0AAV4G8Y0"/>
<evidence type="ECO:0000313" key="5">
    <source>
        <dbReference type="EMBL" id="GFR81460.1"/>
    </source>
</evidence>
<comment type="caution">
    <text evidence="5">The sequence shown here is derived from an EMBL/GenBank/DDBJ whole genome shotgun (WGS) entry which is preliminary data.</text>
</comment>
<evidence type="ECO:0000256" key="3">
    <source>
        <dbReference type="ARBA" id="ARBA00040296"/>
    </source>
</evidence>
<evidence type="ECO:0000313" key="6">
    <source>
        <dbReference type="Proteomes" id="UP000762676"/>
    </source>
</evidence>
<dbReference type="SUPFAM" id="SSF51735">
    <property type="entry name" value="NAD(P)-binding Rossmann-fold domains"/>
    <property type="match status" value="1"/>
</dbReference>
<reference evidence="5 6" key="1">
    <citation type="journal article" date="2021" name="Elife">
        <title>Chloroplast acquisition without the gene transfer in kleptoplastic sea slugs, Plakobranchus ocellatus.</title>
        <authorList>
            <person name="Maeda T."/>
            <person name="Takahashi S."/>
            <person name="Yoshida T."/>
            <person name="Shimamura S."/>
            <person name="Takaki Y."/>
            <person name="Nagai Y."/>
            <person name="Toyoda A."/>
            <person name="Suzuki Y."/>
            <person name="Arimoto A."/>
            <person name="Ishii H."/>
            <person name="Satoh N."/>
            <person name="Nishiyama T."/>
            <person name="Hasebe M."/>
            <person name="Maruyama T."/>
            <person name="Minagawa J."/>
            <person name="Obokata J."/>
            <person name="Shigenobu S."/>
        </authorList>
    </citation>
    <scope>NUCLEOTIDE SEQUENCE [LARGE SCALE GENOMIC DNA]</scope>
</reference>
<name>A0AAV4G8Y0_9GAST</name>
<dbReference type="InterPro" id="IPR036291">
    <property type="entry name" value="NAD(P)-bd_dom_sf"/>
</dbReference>
<dbReference type="PANTHER" id="PTHR42748">
    <property type="entry name" value="NITROGEN METABOLITE REPRESSION PROTEIN NMRA FAMILY MEMBER"/>
    <property type="match status" value="1"/>
</dbReference>
<dbReference type="PANTHER" id="PTHR42748:SF7">
    <property type="entry name" value="NMRA LIKE REDOX SENSOR 1-RELATED"/>
    <property type="match status" value="1"/>
</dbReference>
<evidence type="ECO:0000256" key="1">
    <source>
        <dbReference type="ARBA" id="ARBA00006328"/>
    </source>
</evidence>
<keyword evidence="6" id="KW-1185">Reference proteome</keyword>
<dbReference type="Pfam" id="PF05368">
    <property type="entry name" value="NmrA"/>
    <property type="match status" value="1"/>
</dbReference>
<organism evidence="5 6">
    <name type="scientific">Elysia marginata</name>
    <dbReference type="NCBI Taxonomy" id="1093978"/>
    <lineage>
        <taxon>Eukaryota</taxon>
        <taxon>Metazoa</taxon>
        <taxon>Spiralia</taxon>
        <taxon>Lophotrochozoa</taxon>
        <taxon>Mollusca</taxon>
        <taxon>Gastropoda</taxon>
        <taxon>Heterobranchia</taxon>
        <taxon>Euthyneura</taxon>
        <taxon>Panpulmonata</taxon>
        <taxon>Sacoglossa</taxon>
        <taxon>Placobranchoidea</taxon>
        <taxon>Plakobranchidae</taxon>
        <taxon>Elysia</taxon>
    </lineage>
</organism>
<accession>A0AAV4G8Y0</accession>
<dbReference type="Gene3D" id="3.40.50.720">
    <property type="entry name" value="NAD(P)-binding Rossmann-like Domain"/>
    <property type="match status" value="1"/>
</dbReference>
<feature type="domain" description="NmrA-like" evidence="4">
    <location>
        <begin position="17"/>
        <end position="153"/>
    </location>
</feature>
<protein>
    <recommendedName>
        <fullName evidence="3">NmrA-like family domain-containing protein 1</fullName>
    </recommendedName>
</protein>
<keyword evidence="2" id="KW-0521">NADP</keyword>
<dbReference type="InterPro" id="IPR051164">
    <property type="entry name" value="NmrA-like_oxidored"/>
</dbReference>
<dbReference type="GO" id="GO:0005634">
    <property type="term" value="C:nucleus"/>
    <property type="evidence" value="ECO:0007669"/>
    <property type="project" value="TreeGrafter"/>
</dbReference>
<proteinExistence type="inferred from homology"/>
<evidence type="ECO:0000259" key="4">
    <source>
        <dbReference type="Pfam" id="PF05368"/>
    </source>
</evidence>
<dbReference type="InterPro" id="IPR008030">
    <property type="entry name" value="NmrA-like"/>
</dbReference>
<gene>
    <name evidence="5" type="ORF">ElyMa_005926200</name>
</gene>
<evidence type="ECO:0000256" key="2">
    <source>
        <dbReference type="ARBA" id="ARBA00022857"/>
    </source>
</evidence>
<dbReference type="Proteomes" id="UP000762676">
    <property type="component" value="Unassembled WGS sequence"/>
</dbReference>
<sequence length="227" mass="25020">MGCGTSQMSNIEETLPVVVIGATGTVGGAVARALLKDHRFTVRAVTRTPSTDQARALAEEGAVVVAADLNDTRSLCRVMDGAAGVFLTTNFWEHMSKQREIAHGMNAIDAAVMSNVHHFIMHGSDPTEPDEPKCGYMDAKAAIEVYLRETIITLYRRFTPVVITLNRHITPVVIIYPPTLYIRIYHISHDDPTPVVITLYRRFIPVVITINRRIIPAVIMSTDALPS</sequence>
<comment type="similarity">
    <text evidence="1">Belongs to the NmrA-type oxidoreductase family.</text>
</comment>